<proteinExistence type="predicted"/>
<evidence type="ECO:0000313" key="3">
    <source>
        <dbReference type="Proteomes" id="UP001595868"/>
    </source>
</evidence>
<evidence type="ECO:0000313" key="2">
    <source>
        <dbReference type="EMBL" id="MFC4104366.1"/>
    </source>
</evidence>
<accession>A0ABV8KEC9</accession>
<keyword evidence="1" id="KW-1133">Transmembrane helix</keyword>
<reference evidence="3" key="1">
    <citation type="journal article" date="2019" name="Int. J. Syst. Evol. Microbiol.">
        <title>The Global Catalogue of Microorganisms (GCM) 10K type strain sequencing project: providing services to taxonomists for standard genome sequencing and annotation.</title>
        <authorList>
            <consortium name="The Broad Institute Genomics Platform"/>
            <consortium name="The Broad Institute Genome Sequencing Center for Infectious Disease"/>
            <person name="Wu L."/>
            <person name="Ma J."/>
        </authorList>
    </citation>
    <scope>NUCLEOTIDE SEQUENCE [LARGE SCALE GENOMIC DNA]</scope>
    <source>
        <strain evidence="3">2902at01</strain>
    </source>
</reference>
<keyword evidence="3" id="KW-1185">Reference proteome</keyword>
<organism evidence="2 3">
    <name type="scientific">Micromonospora zhanjiangensis</name>
    <dbReference type="NCBI Taxonomy" id="1522057"/>
    <lineage>
        <taxon>Bacteria</taxon>
        <taxon>Bacillati</taxon>
        <taxon>Actinomycetota</taxon>
        <taxon>Actinomycetes</taxon>
        <taxon>Micromonosporales</taxon>
        <taxon>Micromonosporaceae</taxon>
        <taxon>Micromonospora</taxon>
    </lineage>
</organism>
<evidence type="ECO:0000256" key="1">
    <source>
        <dbReference type="SAM" id="Phobius"/>
    </source>
</evidence>
<keyword evidence="1" id="KW-0812">Transmembrane</keyword>
<feature type="transmembrane region" description="Helical" evidence="1">
    <location>
        <begin position="121"/>
        <end position="146"/>
    </location>
</feature>
<sequence length="147" mass="15297">MTEPWDAYLAAARRLDAVRQGATAAAGVRAEAVQAAHEELTRVRARLAPQQSRLRELGVPEVDLLPSPPERVVAARATAGGPEVVLAALRRARITADAADTAMDGLSRPLPFGGSGRTGTLVIYAVLAVVAIVLLACAGVGVLMLLR</sequence>
<comment type="caution">
    <text evidence="2">The sequence shown here is derived from an EMBL/GenBank/DDBJ whole genome shotgun (WGS) entry which is preliminary data.</text>
</comment>
<name>A0ABV8KEC9_9ACTN</name>
<keyword evidence="1" id="KW-0472">Membrane</keyword>
<dbReference type="RefSeq" id="WP_377541293.1">
    <property type="nucleotide sequence ID" value="NZ_JBHSBN010000001.1"/>
</dbReference>
<dbReference type="EMBL" id="JBHSBN010000001">
    <property type="protein sequence ID" value="MFC4104366.1"/>
    <property type="molecule type" value="Genomic_DNA"/>
</dbReference>
<gene>
    <name evidence="2" type="ORF">ACFOX0_00230</name>
</gene>
<protein>
    <submittedName>
        <fullName evidence="2">Uncharacterized protein</fullName>
    </submittedName>
</protein>
<dbReference type="Proteomes" id="UP001595868">
    <property type="component" value="Unassembled WGS sequence"/>
</dbReference>